<proteinExistence type="predicted"/>
<sequence length="120" mass="13097">MNGPVASTLVLLGELDKCAPGTKVRFLGCVDEYVLQSATLRLKHDYPPSGAPKIANVNIEHVLESIKRHEIDVGAWINVIGYTERRKEKGVHVQAIAVWSAGNVSLDAYQSAVEMRKEAG</sequence>
<dbReference type="EMBL" id="KV441548">
    <property type="protein sequence ID" value="OAG11585.1"/>
    <property type="molecule type" value="Genomic_DNA"/>
</dbReference>
<dbReference type="Pfam" id="PF12658">
    <property type="entry name" value="Ten1"/>
    <property type="match status" value="1"/>
</dbReference>
<dbReference type="GO" id="GO:0043047">
    <property type="term" value="F:single-stranded telomeric DNA binding"/>
    <property type="evidence" value="ECO:0007669"/>
    <property type="project" value="InterPro"/>
</dbReference>
<name>A0A177CVK1_9PLEO</name>
<dbReference type="AlphaFoldDB" id="A0A177CVK1"/>
<dbReference type="InterPro" id="IPR024222">
    <property type="entry name" value="Ten1_fungal"/>
</dbReference>
<dbReference type="Gene3D" id="2.40.50.140">
    <property type="entry name" value="Nucleic acid-binding proteins"/>
    <property type="match status" value="1"/>
</dbReference>
<accession>A0A177CVK1</accession>
<reference evidence="1 2" key="1">
    <citation type="submission" date="2016-05" db="EMBL/GenBank/DDBJ databases">
        <title>Comparative analysis of secretome profiles of manganese(II)-oxidizing ascomycete fungi.</title>
        <authorList>
            <consortium name="DOE Joint Genome Institute"/>
            <person name="Zeiner C.A."/>
            <person name="Purvine S.O."/>
            <person name="Zink E.M."/>
            <person name="Wu S."/>
            <person name="Pasa-Tolic L."/>
            <person name="Chaput D.L."/>
            <person name="Haridas S."/>
            <person name="Grigoriev I.V."/>
            <person name="Santelli C.M."/>
            <person name="Hansel C.M."/>
        </authorList>
    </citation>
    <scope>NUCLEOTIDE SEQUENCE [LARGE SCALE GENOMIC DNA]</scope>
    <source>
        <strain evidence="1 2">AP3s5-JAC2a</strain>
    </source>
</reference>
<dbReference type="GeneID" id="28759462"/>
<evidence type="ECO:0008006" key="3">
    <source>
        <dbReference type="Google" id="ProtNLM"/>
    </source>
</evidence>
<dbReference type="OrthoDB" id="5275361at2759"/>
<dbReference type="RefSeq" id="XP_018041950.1">
    <property type="nucleotide sequence ID" value="XM_018175976.1"/>
</dbReference>
<organism evidence="1 2">
    <name type="scientific">Paraphaeosphaeria sporulosa</name>
    <dbReference type="NCBI Taxonomy" id="1460663"/>
    <lineage>
        <taxon>Eukaryota</taxon>
        <taxon>Fungi</taxon>
        <taxon>Dikarya</taxon>
        <taxon>Ascomycota</taxon>
        <taxon>Pezizomycotina</taxon>
        <taxon>Dothideomycetes</taxon>
        <taxon>Pleosporomycetidae</taxon>
        <taxon>Pleosporales</taxon>
        <taxon>Massarineae</taxon>
        <taxon>Didymosphaeriaceae</taxon>
        <taxon>Paraphaeosphaeria</taxon>
    </lineage>
</organism>
<evidence type="ECO:0000313" key="1">
    <source>
        <dbReference type="EMBL" id="OAG11585.1"/>
    </source>
</evidence>
<evidence type="ECO:0000313" key="2">
    <source>
        <dbReference type="Proteomes" id="UP000077069"/>
    </source>
</evidence>
<dbReference type="InterPro" id="IPR012340">
    <property type="entry name" value="NA-bd_OB-fold"/>
</dbReference>
<gene>
    <name evidence="1" type="ORF">CC84DRAFT_1133483</name>
</gene>
<dbReference type="Proteomes" id="UP000077069">
    <property type="component" value="Unassembled WGS sequence"/>
</dbReference>
<protein>
    <recommendedName>
        <fullName evidence="3">CST complex subunit Ten1</fullName>
    </recommendedName>
</protein>
<dbReference type="GO" id="GO:1990879">
    <property type="term" value="C:CST complex"/>
    <property type="evidence" value="ECO:0007669"/>
    <property type="project" value="InterPro"/>
</dbReference>
<dbReference type="GO" id="GO:0016233">
    <property type="term" value="P:telomere capping"/>
    <property type="evidence" value="ECO:0007669"/>
    <property type="project" value="InterPro"/>
</dbReference>
<keyword evidence="2" id="KW-1185">Reference proteome</keyword>
<dbReference type="InParanoid" id="A0A177CVK1"/>